<gene>
    <name evidence="1" type="ORF">EVAR_5339_1</name>
</gene>
<sequence length="222" mass="25292">MDTRKPRRVINALSAFWERIGYLMERDRYHSYNTFYSLALLHAWSATLCLQTLEHALGLECIVWPDLDVLLLGPKVTPDVRSCSLVADSTAEAATTAALIKWNPANMPTQVASTNKTALSLPGDQTSIRLSRLPSERLRPRDMVSWFDKRLGMNEYPEVYEADSESERRAPQSHRRGRVQDLVWIRSDGSVEPAGIRATFSQKWKSGWVTDTMCTKKYSRRG</sequence>
<comment type="caution">
    <text evidence="1">The sequence shown here is derived from an EMBL/GenBank/DDBJ whole genome shotgun (WGS) entry which is preliminary data.</text>
</comment>
<dbReference type="AlphaFoldDB" id="A0A4C1TN58"/>
<proteinExistence type="predicted"/>
<organism evidence="1 2">
    <name type="scientific">Eumeta variegata</name>
    <name type="common">Bagworm moth</name>
    <name type="synonym">Eumeta japonica</name>
    <dbReference type="NCBI Taxonomy" id="151549"/>
    <lineage>
        <taxon>Eukaryota</taxon>
        <taxon>Metazoa</taxon>
        <taxon>Ecdysozoa</taxon>
        <taxon>Arthropoda</taxon>
        <taxon>Hexapoda</taxon>
        <taxon>Insecta</taxon>
        <taxon>Pterygota</taxon>
        <taxon>Neoptera</taxon>
        <taxon>Endopterygota</taxon>
        <taxon>Lepidoptera</taxon>
        <taxon>Glossata</taxon>
        <taxon>Ditrysia</taxon>
        <taxon>Tineoidea</taxon>
        <taxon>Psychidae</taxon>
        <taxon>Oiketicinae</taxon>
        <taxon>Eumeta</taxon>
    </lineage>
</organism>
<dbReference type="Proteomes" id="UP000299102">
    <property type="component" value="Unassembled WGS sequence"/>
</dbReference>
<name>A0A4C1TN58_EUMVA</name>
<keyword evidence="2" id="KW-1185">Reference proteome</keyword>
<protein>
    <submittedName>
        <fullName evidence="1">Uncharacterized protein</fullName>
    </submittedName>
</protein>
<accession>A0A4C1TN58</accession>
<reference evidence="1 2" key="1">
    <citation type="journal article" date="2019" name="Commun. Biol.">
        <title>The bagworm genome reveals a unique fibroin gene that provides high tensile strength.</title>
        <authorList>
            <person name="Kono N."/>
            <person name="Nakamura H."/>
            <person name="Ohtoshi R."/>
            <person name="Tomita M."/>
            <person name="Numata K."/>
            <person name="Arakawa K."/>
        </authorList>
    </citation>
    <scope>NUCLEOTIDE SEQUENCE [LARGE SCALE GENOMIC DNA]</scope>
</reference>
<evidence type="ECO:0000313" key="2">
    <source>
        <dbReference type="Proteomes" id="UP000299102"/>
    </source>
</evidence>
<evidence type="ECO:0000313" key="1">
    <source>
        <dbReference type="EMBL" id="GBP15644.1"/>
    </source>
</evidence>
<dbReference type="EMBL" id="BGZK01000073">
    <property type="protein sequence ID" value="GBP15644.1"/>
    <property type="molecule type" value="Genomic_DNA"/>
</dbReference>